<dbReference type="AlphaFoldDB" id="A0A165HIF0"/>
<name>A0A165HIF0_9BASI</name>
<feature type="region of interest" description="Disordered" evidence="1">
    <location>
        <begin position="57"/>
        <end position="79"/>
    </location>
</feature>
<dbReference type="EMBL" id="KV423941">
    <property type="protein sequence ID" value="KZT59341.1"/>
    <property type="molecule type" value="Genomic_DNA"/>
</dbReference>
<sequence>MILTASLSGPVAPSLSTSLFSDRDTVGTTVRHILLRHASWLPWTCLATAFRKSLSQLPMQTSSKEEPPTELRDWRDFVS</sequence>
<reference evidence="2 3" key="1">
    <citation type="journal article" date="2016" name="Mol. Biol. Evol.">
        <title>Comparative Genomics of Early-Diverging Mushroom-Forming Fungi Provides Insights into the Origins of Lignocellulose Decay Capabilities.</title>
        <authorList>
            <person name="Nagy L.G."/>
            <person name="Riley R."/>
            <person name="Tritt A."/>
            <person name="Adam C."/>
            <person name="Daum C."/>
            <person name="Floudas D."/>
            <person name="Sun H."/>
            <person name="Yadav J.S."/>
            <person name="Pangilinan J."/>
            <person name="Larsson K.H."/>
            <person name="Matsuura K."/>
            <person name="Barry K."/>
            <person name="Labutti K."/>
            <person name="Kuo R."/>
            <person name="Ohm R.A."/>
            <person name="Bhattacharya S.S."/>
            <person name="Shirouzu T."/>
            <person name="Yoshinaga Y."/>
            <person name="Martin F.M."/>
            <person name="Grigoriev I.V."/>
            <person name="Hibbett D.S."/>
        </authorList>
    </citation>
    <scope>NUCLEOTIDE SEQUENCE [LARGE SCALE GENOMIC DNA]</scope>
    <source>
        <strain evidence="2 3">HHB12733</strain>
    </source>
</reference>
<evidence type="ECO:0000313" key="3">
    <source>
        <dbReference type="Proteomes" id="UP000076842"/>
    </source>
</evidence>
<protein>
    <submittedName>
        <fullName evidence="2">Uncharacterized protein</fullName>
    </submittedName>
</protein>
<organism evidence="2 3">
    <name type="scientific">Calocera cornea HHB12733</name>
    <dbReference type="NCBI Taxonomy" id="1353952"/>
    <lineage>
        <taxon>Eukaryota</taxon>
        <taxon>Fungi</taxon>
        <taxon>Dikarya</taxon>
        <taxon>Basidiomycota</taxon>
        <taxon>Agaricomycotina</taxon>
        <taxon>Dacrymycetes</taxon>
        <taxon>Dacrymycetales</taxon>
        <taxon>Dacrymycetaceae</taxon>
        <taxon>Calocera</taxon>
    </lineage>
</organism>
<dbReference type="Proteomes" id="UP000076842">
    <property type="component" value="Unassembled WGS sequence"/>
</dbReference>
<evidence type="ECO:0000256" key="1">
    <source>
        <dbReference type="SAM" id="MobiDB-lite"/>
    </source>
</evidence>
<gene>
    <name evidence="2" type="ORF">CALCODRAFT_194632</name>
</gene>
<feature type="compositionally biased region" description="Basic and acidic residues" evidence="1">
    <location>
        <begin position="63"/>
        <end position="79"/>
    </location>
</feature>
<accession>A0A165HIF0</accession>
<proteinExistence type="predicted"/>
<dbReference type="InParanoid" id="A0A165HIF0"/>
<keyword evidence="3" id="KW-1185">Reference proteome</keyword>
<evidence type="ECO:0000313" key="2">
    <source>
        <dbReference type="EMBL" id="KZT59341.1"/>
    </source>
</evidence>